<comment type="caution">
    <text evidence="2">The sequence shown here is derived from an EMBL/GenBank/DDBJ whole genome shotgun (WGS) entry which is preliminary data.</text>
</comment>
<dbReference type="KEGG" id="bdw:94334882"/>
<evidence type="ECO:0000256" key="1">
    <source>
        <dbReference type="SAM" id="MobiDB-lite"/>
    </source>
</evidence>
<feature type="compositionally biased region" description="Basic and acidic residues" evidence="1">
    <location>
        <begin position="1"/>
        <end position="11"/>
    </location>
</feature>
<evidence type="ECO:0000313" key="3">
    <source>
        <dbReference type="Proteomes" id="UP001214638"/>
    </source>
</evidence>
<dbReference type="RefSeq" id="XP_067804424.1">
    <property type="nucleotide sequence ID" value="XM_067945633.1"/>
</dbReference>
<keyword evidence="3" id="KW-1185">Reference proteome</keyword>
<accession>A0AAD9PNC8</accession>
<dbReference type="EMBL" id="JALLKP010000001">
    <property type="protein sequence ID" value="KAK2197582.1"/>
    <property type="molecule type" value="Genomic_DNA"/>
</dbReference>
<evidence type="ECO:0000313" key="2">
    <source>
        <dbReference type="EMBL" id="KAK2197582.1"/>
    </source>
</evidence>
<protein>
    <submittedName>
        <fullName evidence="2">Uncharacterized protein</fullName>
    </submittedName>
</protein>
<gene>
    <name evidence="2" type="ORF">BdWA1_000584</name>
</gene>
<proteinExistence type="predicted"/>
<dbReference type="AlphaFoldDB" id="A0AAD9PNC8"/>
<name>A0AAD9PNC8_9APIC</name>
<dbReference type="GeneID" id="94334882"/>
<feature type="region of interest" description="Disordered" evidence="1">
    <location>
        <begin position="1"/>
        <end position="50"/>
    </location>
</feature>
<reference evidence="2" key="1">
    <citation type="journal article" date="2023" name="Nat. Microbiol.">
        <title>Babesia duncani multi-omics identifies virulence factors and drug targets.</title>
        <authorList>
            <person name="Singh P."/>
            <person name="Lonardi S."/>
            <person name="Liang Q."/>
            <person name="Vydyam P."/>
            <person name="Khabirova E."/>
            <person name="Fang T."/>
            <person name="Gihaz S."/>
            <person name="Thekkiniath J."/>
            <person name="Munshi M."/>
            <person name="Abel S."/>
            <person name="Ciampossin L."/>
            <person name="Batugedara G."/>
            <person name="Gupta M."/>
            <person name="Lu X.M."/>
            <person name="Lenz T."/>
            <person name="Chakravarty S."/>
            <person name="Cornillot E."/>
            <person name="Hu Y."/>
            <person name="Ma W."/>
            <person name="Gonzalez L.M."/>
            <person name="Sanchez S."/>
            <person name="Estrada K."/>
            <person name="Sanchez-Flores A."/>
            <person name="Montero E."/>
            <person name="Harb O.S."/>
            <person name="Le Roch K.G."/>
            <person name="Mamoun C.B."/>
        </authorList>
    </citation>
    <scope>NUCLEOTIDE SEQUENCE</scope>
    <source>
        <strain evidence="2">WA1</strain>
    </source>
</reference>
<dbReference type="Proteomes" id="UP001214638">
    <property type="component" value="Unassembled WGS sequence"/>
</dbReference>
<feature type="compositionally biased region" description="Polar residues" evidence="1">
    <location>
        <begin position="12"/>
        <end position="38"/>
    </location>
</feature>
<sequence>MKKRNISDKPSRTQGTSRDTSTHIGSENNQIRNNTDNAEPTPKINVKSNPNRTNWFFEAAKLGLQSFTQTIPKGNNVPRSAMVNVAEKNHTQQSNLVTQKPSKKVSSDIKEENATFNKLYGDVPVRKMVALYKEDGELKSFIPALPSIDSLDRGDTSNTEVGHSETSEYEVFMSNNIDRSKCGAAQWMSEAIQNIGARNNDQTDNKSISTMQSSFSNVSDDIDAVFESPRPIPDTKEPIGDCSSTAQVFNLDAHMEEIIAKVTSALNLDIDKKIAETMASKFDQVESRLQKTLTESCDLLQVTIKEKVVTLMRDSQDADAKNMEQKWLKMEEEIRMAGADQCTKIRNEIQGLRESIGKIETSIPDLTQIASTLPRAIDNANSLESLVARCDKSCEECKSILEQAQTTMGTLQNLKNEYVDISTQLATMITDAKDVKESTIESVNNAKDAITRWKSISNKMNELIASGKEQSSMLELALAKTSGIIGESNDAILKLRSTSESAKSNVADVRLTLNMAKDTITQMDTRIESGNEILATLDDRARSTNETITQMDTRIESGNVVLANLDDRAKATNEILATLDDRAKSTNEILATLDDRAKSTNEILATLDDRAKSTNEILATLDDRAKSTNELIIGLDTRIESGNVVITSLNEKIQSSIQMATTINEHIDKIHSARFEVDGSRIAYANEKDPLASHPPSKTTAFHSQITPPYMLPMENVPEVENVIWHKSAPTSPCQYQDRGVSVKWVPLNGKMIKVTRQFVKLQDITSHVYQSSLKSSRVTTPVNTESGNWCHSSQSGLCGS</sequence>
<organism evidence="2 3">
    <name type="scientific">Babesia duncani</name>
    <dbReference type="NCBI Taxonomy" id="323732"/>
    <lineage>
        <taxon>Eukaryota</taxon>
        <taxon>Sar</taxon>
        <taxon>Alveolata</taxon>
        <taxon>Apicomplexa</taxon>
        <taxon>Aconoidasida</taxon>
        <taxon>Piroplasmida</taxon>
        <taxon>Babesiidae</taxon>
        <taxon>Babesia</taxon>
    </lineage>
</organism>